<comment type="caution">
    <text evidence="8">The sequence shown here is derived from an EMBL/GenBank/DDBJ whole genome shotgun (WGS) entry which is preliminary data.</text>
</comment>
<dbReference type="InterPro" id="IPR058627">
    <property type="entry name" value="MdtA-like_C"/>
</dbReference>
<dbReference type="Gene3D" id="2.40.30.170">
    <property type="match status" value="1"/>
</dbReference>
<comment type="similarity">
    <text evidence="2">Belongs to the membrane fusion protein (MFP) (TC 8.A.1) family.</text>
</comment>
<dbReference type="InterPro" id="IPR058624">
    <property type="entry name" value="MdtA-like_HH"/>
</dbReference>
<gene>
    <name evidence="8" type="ORF">NP590_19055</name>
</gene>
<evidence type="ECO:0000259" key="6">
    <source>
        <dbReference type="Pfam" id="PF25954"/>
    </source>
</evidence>
<dbReference type="Pfam" id="PF25954">
    <property type="entry name" value="Beta-barrel_RND_2"/>
    <property type="match status" value="1"/>
</dbReference>
<feature type="domain" description="Multidrug resistance protein MdtA-like barrel-sandwich hybrid" evidence="5">
    <location>
        <begin position="91"/>
        <end position="231"/>
    </location>
</feature>
<dbReference type="Pfam" id="PF25967">
    <property type="entry name" value="RND-MFP_C"/>
    <property type="match status" value="1"/>
</dbReference>
<sequence>MTHYPHPEFSLTSTAHPQRTLLLVKRLAWALLCLLLLAGGGRLAIKQSEATGLRQATAASLQRSVIGVRPRLDEGTQKIVLPASLRGYTEASINARGNGYLKAWHKNIGDHVKKGELLAEIDVPELEQELAQAHAAVAQVKARLELARSTLQRWSVLNDSDAAVQQEFDEKRSAFLQAEADLAAAEANVKRLQNIEGYRRITAPFAGVITRRAVDVGSLITAGGQELFALTQTDPLRLGVWVPQAYADDVKSGQTVTLTLTDKPNKSITTRIERVAGALDPVNRTRQAEILLPNSGGQILPGAYAEVTIKIEKHGAALVVPVNVLVLDKDGARVVVVDVENKIAFRPVKLGRDFGREVEILEGIGADDVLVASPSDLLVEGETVSVVEVKTKSASKENAPAKAKAG</sequence>
<dbReference type="Gene3D" id="2.40.420.20">
    <property type="match status" value="1"/>
</dbReference>
<feature type="domain" description="Multidrug resistance protein MdtA-like alpha-helical hairpin" evidence="4">
    <location>
        <begin position="129"/>
        <end position="190"/>
    </location>
</feature>
<evidence type="ECO:0000256" key="3">
    <source>
        <dbReference type="ARBA" id="ARBA00022448"/>
    </source>
</evidence>
<protein>
    <submittedName>
        <fullName evidence="8">Efflux RND transporter periplasmic adaptor subunit</fullName>
    </submittedName>
</protein>
<evidence type="ECO:0000259" key="4">
    <source>
        <dbReference type="Pfam" id="PF25876"/>
    </source>
</evidence>
<proteinExistence type="inferred from homology"/>
<dbReference type="PANTHER" id="PTHR30469:SF37">
    <property type="entry name" value="RAGD PROTEIN"/>
    <property type="match status" value="1"/>
</dbReference>
<dbReference type="Pfam" id="PF25876">
    <property type="entry name" value="HH_MFP_RND"/>
    <property type="match status" value="1"/>
</dbReference>
<evidence type="ECO:0000259" key="5">
    <source>
        <dbReference type="Pfam" id="PF25917"/>
    </source>
</evidence>
<keyword evidence="3" id="KW-0813">Transport</keyword>
<dbReference type="Pfam" id="PF25917">
    <property type="entry name" value="BSH_RND"/>
    <property type="match status" value="1"/>
</dbReference>
<dbReference type="Gene3D" id="1.10.287.470">
    <property type="entry name" value="Helix hairpin bin"/>
    <property type="match status" value="1"/>
</dbReference>
<reference evidence="8 9" key="1">
    <citation type="submission" date="2022-07" db="EMBL/GenBank/DDBJ databases">
        <title>Methylomonas rivi sp. nov., Methylomonas rosea sp. nov., Methylomonas aureus sp. nov. and Methylomonas subterranea sp. nov., four novel methanotrophs isolated from a freshwater creek and the deep terrestrial subsurface.</title>
        <authorList>
            <person name="Abin C."/>
            <person name="Sankaranarayanan K."/>
            <person name="Garner C."/>
            <person name="Sindelar R."/>
            <person name="Kotary K."/>
            <person name="Garner R."/>
            <person name="Barclay S."/>
            <person name="Lawson P."/>
            <person name="Krumholz L."/>
        </authorList>
    </citation>
    <scope>NUCLEOTIDE SEQUENCE [LARGE SCALE GENOMIC DNA]</scope>
    <source>
        <strain evidence="8 9">SURF-2</strain>
    </source>
</reference>
<evidence type="ECO:0000313" key="8">
    <source>
        <dbReference type="EMBL" id="MCQ8106215.1"/>
    </source>
</evidence>
<dbReference type="Proteomes" id="UP001524499">
    <property type="component" value="Unassembled WGS sequence"/>
</dbReference>
<evidence type="ECO:0000259" key="7">
    <source>
        <dbReference type="Pfam" id="PF25967"/>
    </source>
</evidence>
<feature type="domain" description="Multidrug resistance protein MdtA-like C-terminal permuted SH3" evidence="7">
    <location>
        <begin position="317"/>
        <end position="373"/>
    </location>
</feature>
<dbReference type="EMBL" id="JANIBJ010000051">
    <property type="protein sequence ID" value="MCQ8106215.1"/>
    <property type="molecule type" value="Genomic_DNA"/>
</dbReference>
<evidence type="ECO:0000256" key="1">
    <source>
        <dbReference type="ARBA" id="ARBA00004196"/>
    </source>
</evidence>
<dbReference type="RefSeq" id="WP_256604293.1">
    <property type="nucleotide sequence ID" value="NZ_JANIBJ010000051.1"/>
</dbReference>
<feature type="domain" description="CusB-like beta-barrel" evidence="6">
    <location>
        <begin position="240"/>
        <end position="310"/>
    </location>
</feature>
<dbReference type="Gene3D" id="2.40.50.100">
    <property type="match status" value="1"/>
</dbReference>
<keyword evidence="9" id="KW-1185">Reference proteome</keyword>
<dbReference type="NCBIfam" id="TIGR01730">
    <property type="entry name" value="RND_mfp"/>
    <property type="match status" value="1"/>
</dbReference>
<dbReference type="SUPFAM" id="SSF111369">
    <property type="entry name" value="HlyD-like secretion proteins"/>
    <property type="match status" value="1"/>
</dbReference>
<dbReference type="PANTHER" id="PTHR30469">
    <property type="entry name" value="MULTIDRUG RESISTANCE PROTEIN MDTA"/>
    <property type="match status" value="1"/>
</dbReference>
<accession>A0ABT1TL78</accession>
<dbReference type="InterPro" id="IPR006143">
    <property type="entry name" value="RND_pump_MFP"/>
</dbReference>
<name>A0ABT1TL78_9GAMM</name>
<evidence type="ECO:0000313" key="9">
    <source>
        <dbReference type="Proteomes" id="UP001524499"/>
    </source>
</evidence>
<dbReference type="InterPro" id="IPR058792">
    <property type="entry name" value="Beta-barrel_RND_2"/>
</dbReference>
<comment type="subcellular location">
    <subcellularLocation>
        <location evidence="1">Cell envelope</location>
    </subcellularLocation>
</comment>
<evidence type="ECO:0000256" key="2">
    <source>
        <dbReference type="ARBA" id="ARBA00009477"/>
    </source>
</evidence>
<dbReference type="InterPro" id="IPR058625">
    <property type="entry name" value="MdtA-like_BSH"/>
</dbReference>
<organism evidence="8 9">
    <name type="scientific">Methylomonas subterranea</name>
    <dbReference type="NCBI Taxonomy" id="2952225"/>
    <lineage>
        <taxon>Bacteria</taxon>
        <taxon>Pseudomonadati</taxon>
        <taxon>Pseudomonadota</taxon>
        <taxon>Gammaproteobacteria</taxon>
        <taxon>Methylococcales</taxon>
        <taxon>Methylococcaceae</taxon>
        <taxon>Methylomonas</taxon>
    </lineage>
</organism>